<dbReference type="Gene3D" id="3.40.1160.10">
    <property type="entry name" value="Acetylglutamate kinase-like"/>
    <property type="match status" value="1"/>
</dbReference>
<keyword evidence="2 4" id="KW-0808">Transferase</keyword>
<name>A0ABY3WZU2_9GAMM</name>
<dbReference type="InterPro" id="IPR036393">
    <property type="entry name" value="AceGlu_kinase-like_sf"/>
</dbReference>
<keyword evidence="7" id="KW-1185">Reference proteome</keyword>
<accession>A0ABY3WZU2</accession>
<evidence type="ECO:0000313" key="7">
    <source>
        <dbReference type="Proteomes" id="UP000829542"/>
    </source>
</evidence>
<dbReference type="EMBL" id="CP093379">
    <property type="protein sequence ID" value="UNM94969.1"/>
    <property type="molecule type" value="Genomic_DNA"/>
</dbReference>
<comment type="similarity">
    <text evidence="1 4">Belongs to the carbamate kinase family.</text>
</comment>
<keyword evidence="3 4" id="KW-0418">Kinase</keyword>
<dbReference type="PRINTS" id="PR01469">
    <property type="entry name" value="CARBMTKINASE"/>
</dbReference>
<organism evidence="6 7">
    <name type="scientific">Ignatzschineria rhizosphaerae</name>
    <dbReference type="NCBI Taxonomy" id="2923279"/>
    <lineage>
        <taxon>Bacteria</taxon>
        <taxon>Pseudomonadati</taxon>
        <taxon>Pseudomonadota</taxon>
        <taxon>Gammaproteobacteria</taxon>
        <taxon>Cardiobacteriales</taxon>
        <taxon>Ignatzschineriaceae</taxon>
        <taxon>Ignatzschineria</taxon>
    </lineage>
</organism>
<dbReference type="Proteomes" id="UP000829542">
    <property type="component" value="Chromosome"/>
</dbReference>
<dbReference type="InterPro" id="IPR001048">
    <property type="entry name" value="Asp/Glu/Uridylate_kinase"/>
</dbReference>
<feature type="domain" description="Aspartate/glutamate/uridylate kinase" evidence="5">
    <location>
        <begin position="12"/>
        <end position="294"/>
    </location>
</feature>
<evidence type="ECO:0000256" key="1">
    <source>
        <dbReference type="ARBA" id="ARBA00011066"/>
    </source>
</evidence>
<protein>
    <recommendedName>
        <fullName evidence="4">Carbamate kinase</fullName>
    </recommendedName>
</protein>
<dbReference type="CDD" id="cd04235">
    <property type="entry name" value="AAK_CK"/>
    <property type="match status" value="1"/>
</dbReference>
<dbReference type="RefSeq" id="WP_242146746.1">
    <property type="nucleotide sequence ID" value="NZ_CP093379.1"/>
</dbReference>
<evidence type="ECO:0000259" key="5">
    <source>
        <dbReference type="Pfam" id="PF00696"/>
    </source>
</evidence>
<dbReference type="InterPro" id="IPR003964">
    <property type="entry name" value="Carb_kinase"/>
</dbReference>
<dbReference type="Pfam" id="PF00696">
    <property type="entry name" value="AA_kinase"/>
    <property type="match status" value="1"/>
</dbReference>
<sequence>MPDHRNIDKKPIMVLAIGGNALIPDNEHLDIKSQRKIAAKLAVDLVDLIEAGWRVVLTHGNGPHVGVHLLQDEAAKKNLPTYPLDHYVSSTQGEIGYLLQLSIYNELLQRKSRHPVVALTTQVVVDADDSAFQAPDKPVGIFMTEEEAINRVQTLKWEVVEDSGRGWRRVVPSPKPKHIIELEMIKALIAHDVLVIACGGGGIPVVVDDTGELRGIEAVIDKDRVSSLLAGAMKADVYLIPTGVEKVAINFGKENQQWLDHLTVKEANNYIKEGQFPAGSMLPKIESLLAYLDKNPQGTGIVTTLESMVSALNGKTGTKITCESL</sequence>
<dbReference type="GO" id="GO:0016301">
    <property type="term" value="F:kinase activity"/>
    <property type="evidence" value="ECO:0007669"/>
    <property type="project" value="UniProtKB-KW"/>
</dbReference>
<dbReference type="PIRSF" id="PIRSF000723">
    <property type="entry name" value="Carbamate_kin"/>
    <property type="match status" value="1"/>
</dbReference>
<dbReference type="PANTHER" id="PTHR30409">
    <property type="entry name" value="CARBAMATE KINASE"/>
    <property type="match status" value="1"/>
</dbReference>
<gene>
    <name evidence="6" type="ORF">MMG00_06865</name>
</gene>
<proteinExistence type="inferred from homology"/>
<evidence type="ECO:0000256" key="4">
    <source>
        <dbReference type="PIRNR" id="PIRNR000723"/>
    </source>
</evidence>
<evidence type="ECO:0000256" key="3">
    <source>
        <dbReference type="ARBA" id="ARBA00022777"/>
    </source>
</evidence>
<reference evidence="6 7" key="1">
    <citation type="submission" date="2022-03" db="EMBL/GenBank/DDBJ databases">
        <title>Ignatzschineria rhizosphaerae HR5S32.</title>
        <authorList>
            <person name="Sun J.Q."/>
            <person name="Feng J.Y."/>
        </authorList>
    </citation>
    <scope>NUCLEOTIDE SEQUENCE [LARGE SCALE GENOMIC DNA]</scope>
    <source>
        <strain evidence="6 7">HR5S32</strain>
    </source>
</reference>
<evidence type="ECO:0000256" key="2">
    <source>
        <dbReference type="ARBA" id="ARBA00022679"/>
    </source>
</evidence>
<dbReference type="SUPFAM" id="SSF53633">
    <property type="entry name" value="Carbamate kinase-like"/>
    <property type="match status" value="1"/>
</dbReference>
<evidence type="ECO:0000313" key="6">
    <source>
        <dbReference type="EMBL" id="UNM94969.1"/>
    </source>
</evidence>
<dbReference type="NCBIfam" id="NF009007">
    <property type="entry name" value="PRK12352.1"/>
    <property type="match status" value="1"/>
</dbReference>
<dbReference type="PANTHER" id="PTHR30409:SF1">
    <property type="entry name" value="CARBAMATE KINASE-RELATED"/>
    <property type="match status" value="1"/>
</dbReference>